<evidence type="ECO:0000313" key="2">
    <source>
        <dbReference type="Proteomes" id="UP000185426"/>
    </source>
</evidence>
<dbReference type="AlphaFoldDB" id="A0A1L6ZJ93"/>
<gene>
    <name evidence="1" type="ORF">BSA145_12475</name>
</gene>
<proteinExistence type="predicted"/>
<sequence length="272" mass="30482">MDEKQPVLSVDFKKEFSTLTDGVVESLRVCVDSKAIQAGLIKELGANRFSLLMAIVSYMDVDGKAFPSQRKLADLTGQSPTTVNKNINEMLEITFNGQHILRRELTGAGKRQKSLYYIHKGEVTNTDAVEETAAKPVKQAAKSEGGRVEVTVKKSTSRDVAHYFAGVYEETFGQGYVINYQRELKGIKDKLLPNYDEKTLKGVIDVAVKDYQKRWGSVQYPLPTISMLTSWLANKAFAIYKQGADREQQIEQKIEKAKAQDDTDRALSLFDV</sequence>
<accession>A0A1L6ZJ93</accession>
<evidence type="ECO:0000313" key="1">
    <source>
        <dbReference type="EMBL" id="APT46591.1"/>
    </source>
</evidence>
<dbReference type="RefSeq" id="WP_075622667.1">
    <property type="nucleotide sequence ID" value="NZ_CP015607.1"/>
</dbReference>
<dbReference type="Pfam" id="PF13730">
    <property type="entry name" value="HTH_36"/>
    <property type="match status" value="1"/>
</dbReference>
<dbReference type="Gene3D" id="1.10.10.10">
    <property type="entry name" value="Winged helix-like DNA-binding domain superfamily/Winged helix DNA-binding domain"/>
    <property type="match status" value="1"/>
</dbReference>
<name>A0A1L6ZJ93_BACIA</name>
<dbReference type="EMBL" id="CP015607">
    <property type="protein sequence ID" value="APT46591.1"/>
    <property type="molecule type" value="Genomic_DNA"/>
</dbReference>
<organism evidence="1 2">
    <name type="scientific">Bacillus safensis</name>
    <dbReference type="NCBI Taxonomy" id="561879"/>
    <lineage>
        <taxon>Bacteria</taxon>
        <taxon>Bacillati</taxon>
        <taxon>Bacillota</taxon>
        <taxon>Bacilli</taxon>
        <taxon>Bacillales</taxon>
        <taxon>Bacillaceae</taxon>
        <taxon>Bacillus</taxon>
    </lineage>
</organism>
<dbReference type="Proteomes" id="UP000185426">
    <property type="component" value="Chromosome"/>
</dbReference>
<reference evidence="1 2" key="1">
    <citation type="submission" date="2016-05" db="EMBL/GenBank/DDBJ databases">
        <title>Complete Genome and Methylome Analysis of Psychrotrophic Bacterial Isolates from Antarctic Lake Untersee.</title>
        <authorList>
            <person name="Fomenkov A."/>
            <person name="Akimov V.N."/>
            <person name="Vasilyeva L.V."/>
            <person name="Andersen D."/>
            <person name="Vincze T."/>
            <person name="Roberts R.J."/>
        </authorList>
    </citation>
    <scope>NUCLEOTIDE SEQUENCE [LARGE SCALE GENOMIC DNA]</scope>
    <source>
        <strain evidence="1 2">U14-5</strain>
    </source>
</reference>
<dbReference type="InterPro" id="IPR036388">
    <property type="entry name" value="WH-like_DNA-bd_sf"/>
</dbReference>
<protein>
    <submittedName>
        <fullName evidence="1">Transcriptional regulator</fullName>
    </submittedName>
</protein>